<dbReference type="Gene3D" id="2.80.10.50">
    <property type="match status" value="1"/>
</dbReference>
<comment type="caution">
    <text evidence="1">The sequence shown here is derived from an EMBL/GenBank/DDBJ whole genome shotgun (WGS) entry which is preliminary data.</text>
</comment>
<evidence type="ECO:0000313" key="1">
    <source>
        <dbReference type="EMBL" id="OCT47084.1"/>
    </source>
</evidence>
<organism evidence="1 2">
    <name type="scientific">Cladophialophora carrionii</name>
    <dbReference type="NCBI Taxonomy" id="86049"/>
    <lineage>
        <taxon>Eukaryota</taxon>
        <taxon>Fungi</taxon>
        <taxon>Dikarya</taxon>
        <taxon>Ascomycota</taxon>
        <taxon>Pezizomycotina</taxon>
        <taxon>Eurotiomycetes</taxon>
        <taxon>Chaetothyriomycetidae</taxon>
        <taxon>Chaetothyriales</taxon>
        <taxon>Herpotrichiellaceae</taxon>
        <taxon>Cladophialophora</taxon>
    </lineage>
</organism>
<gene>
    <name evidence="1" type="ORF">CLCR_02601</name>
</gene>
<dbReference type="Proteomes" id="UP000094526">
    <property type="component" value="Unassembled WGS sequence"/>
</dbReference>
<evidence type="ECO:0000313" key="2">
    <source>
        <dbReference type="Proteomes" id="UP000094526"/>
    </source>
</evidence>
<sequence length="211" mass="23566">MPHDGLYLICPTTARTNTVLSYDTTSDQIGLTDLDASLVPRSTFYIHKLANHDAYEIHNTHENKSLRASSSGMDIGRGDSDEHRSYRWKISHSSSGGYKITNVSHTSQRLTAKDILDLNQGGTVQIGTPYHGPWDLLRIDAPVSKQNQDGADVLEGKSAKEWRKVAQKIFKEGLKTIEFACADTWTERTADEQESYADLFRKYGEDAGLES</sequence>
<dbReference type="OrthoDB" id="5406323at2759"/>
<dbReference type="VEuPathDB" id="FungiDB:CLCR_02601"/>
<dbReference type="AlphaFoldDB" id="A0A1C1CEY9"/>
<dbReference type="InterPro" id="IPR035992">
    <property type="entry name" value="Ricin_B-like_lectins"/>
</dbReference>
<dbReference type="SUPFAM" id="SSF50370">
    <property type="entry name" value="Ricin B-like lectins"/>
    <property type="match status" value="1"/>
</dbReference>
<keyword evidence="2" id="KW-1185">Reference proteome</keyword>
<proteinExistence type="predicted"/>
<accession>A0A1C1CEY9</accession>
<name>A0A1C1CEY9_9EURO</name>
<protein>
    <recommendedName>
        <fullName evidence="3">Ricin B lectin domain-containing protein</fullName>
    </recommendedName>
</protein>
<reference evidence="2" key="1">
    <citation type="submission" date="2015-07" db="EMBL/GenBank/DDBJ databases">
        <authorList>
            <person name="Teixeira M.M."/>
            <person name="Souza R.C."/>
            <person name="Almeida L.G."/>
            <person name="Vicente V.A."/>
            <person name="de Hoog S."/>
            <person name="Bocca A.L."/>
            <person name="de Almeida S.R."/>
            <person name="Vasconcelos A.T."/>
            <person name="Felipe M.S."/>
        </authorList>
    </citation>
    <scope>NUCLEOTIDE SEQUENCE [LARGE SCALE GENOMIC DNA]</scope>
    <source>
        <strain evidence="2">KSF</strain>
    </source>
</reference>
<evidence type="ECO:0008006" key="3">
    <source>
        <dbReference type="Google" id="ProtNLM"/>
    </source>
</evidence>
<dbReference type="EMBL" id="LGRB01000014">
    <property type="protein sequence ID" value="OCT47084.1"/>
    <property type="molecule type" value="Genomic_DNA"/>
</dbReference>